<organism evidence="8 9">
    <name type="scientific">Actinacidiphila acididurans</name>
    <dbReference type="NCBI Taxonomy" id="2784346"/>
    <lineage>
        <taxon>Bacteria</taxon>
        <taxon>Bacillati</taxon>
        <taxon>Actinomycetota</taxon>
        <taxon>Actinomycetes</taxon>
        <taxon>Kitasatosporales</taxon>
        <taxon>Streptomycetaceae</taxon>
        <taxon>Actinacidiphila</taxon>
    </lineage>
</organism>
<keyword evidence="4 7" id="KW-0812">Transmembrane</keyword>
<keyword evidence="5 7" id="KW-1133">Transmembrane helix</keyword>
<dbReference type="InterPro" id="IPR036259">
    <property type="entry name" value="MFS_trans_sf"/>
</dbReference>
<name>A0ABS2TYE2_9ACTN</name>
<sequence length="424" mass="43525">MLPTLARCLRSGGTAQLYFMRSTDALASTTATYAIPLLVLVTTGSTALTGIAFVLEWTPRLAAFTFAGALVDRWGAGAVFRCANVIRATVVALAGAVLMFLPQAGTAATCVVLAFGATSGLLAQISFVAVETLGSEAGRRLGNQAYRVQAVQTGIDQGAILVGPLLGGLLLLAGPGLLPAVVAALAMTAASYVPDEANPMAHQPVPSSLLTGWRTLRRTPALVWLVAGLAASNLATGVLQAAAPIMVIHHIRRSTASVGVVWTMAAVGSLLAVWATRRAMDRWQVWPVGAFAAAVATVACGATALAPGFGFYIASVAAVMAAEGAMTVVLRTLRSRLIPPAAFGSTLAVTIILVLVPLPVAGVLIASVPAAAISHLLLACAALQGLVLATCFAGLRRHRSSYTDVATPVLVQHRRSDLQSADQP</sequence>
<evidence type="ECO:0000256" key="2">
    <source>
        <dbReference type="ARBA" id="ARBA00022448"/>
    </source>
</evidence>
<feature type="transmembrane region" description="Helical" evidence="7">
    <location>
        <begin position="342"/>
        <end position="366"/>
    </location>
</feature>
<dbReference type="PANTHER" id="PTHR23513">
    <property type="entry name" value="INTEGRAL MEMBRANE EFFLUX PROTEIN-RELATED"/>
    <property type="match status" value="1"/>
</dbReference>
<evidence type="ECO:0000313" key="9">
    <source>
        <dbReference type="Proteomes" id="UP000749040"/>
    </source>
</evidence>
<proteinExistence type="predicted"/>
<feature type="transmembrane region" description="Helical" evidence="7">
    <location>
        <begin position="254"/>
        <end position="273"/>
    </location>
</feature>
<feature type="transmembrane region" description="Helical" evidence="7">
    <location>
        <begin position="222"/>
        <end position="248"/>
    </location>
</feature>
<gene>
    <name evidence="8" type="ORF">ITX44_26340</name>
</gene>
<keyword evidence="2" id="KW-0813">Transport</keyword>
<accession>A0ABS2TYE2</accession>
<dbReference type="PANTHER" id="PTHR23513:SF9">
    <property type="entry name" value="ENTEROBACTIN EXPORTER ENTS"/>
    <property type="match status" value="1"/>
</dbReference>
<evidence type="ECO:0000256" key="6">
    <source>
        <dbReference type="ARBA" id="ARBA00023136"/>
    </source>
</evidence>
<feature type="transmembrane region" description="Helical" evidence="7">
    <location>
        <begin position="285"/>
        <end position="305"/>
    </location>
</feature>
<keyword evidence="3" id="KW-1003">Cell membrane</keyword>
<dbReference type="InterPro" id="IPR011701">
    <property type="entry name" value="MFS"/>
</dbReference>
<evidence type="ECO:0000256" key="1">
    <source>
        <dbReference type="ARBA" id="ARBA00004429"/>
    </source>
</evidence>
<evidence type="ECO:0000256" key="7">
    <source>
        <dbReference type="SAM" id="Phobius"/>
    </source>
</evidence>
<feature type="transmembrane region" description="Helical" evidence="7">
    <location>
        <begin position="78"/>
        <end position="100"/>
    </location>
</feature>
<reference evidence="8 9" key="1">
    <citation type="submission" date="2021-01" db="EMBL/GenBank/DDBJ databases">
        <title>Streptomyces acididurans sp. nov., isolated from a peat swamp forest soil.</title>
        <authorList>
            <person name="Chantavorakit T."/>
            <person name="Duangmal K."/>
        </authorList>
    </citation>
    <scope>NUCLEOTIDE SEQUENCE [LARGE SCALE GENOMIC DNA]</scope>
    <source>
        <strain evidence="8 9">KK5PA1</strain>
    </source>
</reference>
<keyword evidence="6 7" id="KW-0472">Membrane</keyword>
<feature type="transmembrane region" description="Helical" evidence="7">
    <location>
        <begin position="106"/>
        <end position="130"/>
    </location>
</feature>
<feature type="transmembrane region" description="Helical" evidence="7">
    <location>
        <begin position="33"/>
        <end position="57"/>
    </location>
</feature>
<evidence type="ECO:0000256" key="5">
    <source>
        <dbReference type="ARBA" id="ARBA00022989"/>
    </source>
</evidence>
<evidence type="ECO:0000256" key="3">
    <source>
        <dbReference type="ARBA" id="ARBA00022475"/>
    </source>
</evidence>
<dbReference type="Proteomes" id="UP000749040">
    <property type="component" value="Unassembled WGS sequence"/>
</dbReference>
<comment type="caution">
    <text evidence="8">The sequence shown here is derived from an EMBL/GenBank/DDBJ whole genome shotgun (WGS) entry which is preliminary data.</text>
</comment>
<dbReference type="SUPFAM" id="SSF103473">
    <property type="entry name" value="MFS general substrate transporter"/>
    <property type="match status" value="1"/>
</dbReference>
<feature type="transmembrane region" description="Helical" evidence="7">
    <location>
        <begin position="311"/>
        <end position="330"/>
    </location>
</feature>
<dbReference type="EMBL" id="JADKYB010000015">
    <property type="protein sequence ID" value="MBM9508006.1"/>
    <property type="molecule type" value="Genomic_DNA"/>
</dbReference>
<keyword evidence="9" id="KW-1185">Reference proteome</keyword>
<evidence type="ECO:0000313" key="8">
    <source>
        <dbReference type="EMBL" id="MBM9508006.1"/>
    </source>
</evidence>
<feature type="transmembrane region" description="Helical" evidence="7">
    <location>
        <begin position="372"/>
        <end position="395"/>
    </location>
</feature>
<evidence type="ECO:0000256" key="4">
    <source>
        <dbReference type="ARBA" id="ARBA00022692"/>
    </source>
</evidence>
<dbReference type="RefSeq" id="WP_205359955.1">
    <property type="nucleotide sequence ID" value="NZ_JADKYB010000015.1"/>
</dbReference>
<comment type="subcellular location">
    <subcellularLocation>
        <location evidence="1">Cell inner membrane</location>
        <topology evidence="1">Multi-pass membrane protein</topology>
    </subcellularLocation>
</comment>
<protein>
    <submittedName>
        <fullName evidence="8">MFS transporter</fullName>
    </submittedName>
</protein>
<dbReference type="Pfam" id="PF07690">
    <property type="entry name" value="MFS_1"/>
    <property type="match status" value="1"/>
</dbReference>
<dbReference type="Gene3D" id="1.20.1250.20">
    <property type="entry name" value="MFS general substrate transporter like domains"/>
    <property type="match status" value="1"/>
</dbReference>